<dbReference type="Proteomes" id="UP001165101">
    <property type="component" value="Unassembled WGS sequence"/>
</dbReference>
<proteinExistence type="predicted"/>
<evidence type="ECO:0000313" key="1">
    <source>
        <dbReference type="EMBL" id="GME96488.1"/>
    </source>
</evidence>
<name>A0ACB5TWZ8_CANBO</name>
<accession>A0ACB5TWZ8</accession>
<organism evidence="1 2">
    <name type="scientific">Candida boidinii</name>
    <name type="common">Yeast</name>
    <dbReference type="NCBI Taxonomy" id="5477"/>
    <lineage>
        <taxon>Eukaryota</taxon>
        <taxon>Fungi</taxon>
        <taxon>Dikarya</taxon>
        <taxon>Ascomycota</taxon>
        <taxon>Saccharomycotina</taxon>
        <taxon>Pichiomycetes</taxon>
        <taxon>Pichiales</taxon>
        <taxon>Pichiaceae</taxon>
        <taxon>Ogataea</taxon>
        <taxon>Ogataea/Candida clade</taxon>
    </lineage>
</organism>
<dbReference type="EMBL" id="BSXV01002697">
    <property type="protein sequence ID" value="GME96488.1"/>
    <property type="molecule type" value="Genomic_DNA"/>
</dbReference>
<gene>
    <name evidence="1" type="ORF">Cboi01_000428600</name>
</gene>
<reference evidence="1" key="1">
    <citation type="submission" date="2023-04" db="EMBL/GenBank/DDBJ databases">
        <title>Candida boidinii NBRC 1967.</title>
        <authorList>
            <person name="Ichikawa N."/>
            <person name="Sato H."/>
            <person name="Tonouchi N."/>
        </authorList>
    </citation>
    <scope>NUCLEOTIDE SEQUENCE</scope>
    <source>
        <strain evidence="1">NBRC 1967</strain>
    </source>
</reference>
<comment type="caution">
    <text evidence="1">The sequence shown here is derived from an EMBL/GenBank/DDBJ whole genome shotgun (WGS) entry which is preliminary data.</text>
</comment>
<keyword evidence="2" id="KW-1185">Reference proteome</keyword>
<sequence>MSEELSIYDQIEIEDFTFDPKTQLFTYPCPCGDKFQICLDDAKDGEDIAVCPSCSLMVKMIFDPDDLQEFIEDVEYYN</sequence>
<protein>
    <submittedName>
        <fullName evidence="1">Unnamed protein product</fullName>
    </submittedName>
</protein>
<evidence type="ECO:0000313" key="2">
    <source>
        <dbReference type="Proteomes" id="UP001165101"/>
    </source>
</evidence>